<dbReference type="AlphaFoldDB" id="E8MC03"/>
<dbReference type="InterPro" id="IPR020449">
    <property type="entry name" value="Tscrpt_reg_AraC-type_HTH"/>
</dbReference>
<dbReference type="SUPFAM" id="SSF63829">
    <property type="entry name" value="Calcium-dependent phosphotriesterase"/>
    <property type="match status" value="1"/>
</dbReference>
<proteinExistence type="predicted"/>
<dbReference type="Pfam" id="PF12833">
    <property type="entry name" value="HTH_18"/>
    <property type="match status" value="1"/>
</dbReference>
<evidence type="ECO:0000256" key="4">
    <source>
        <dbReference type="SAM" id="Phobius"/>
    </source>
</evidence>
<dbReference type="GO" id="GO:0043565">
    <property type="term" value="F:sequence-specific DNA binding"/>
    <property type="evidence" value="ECO:0007669"/>
    <property type="project" value="InterPro"/>
</dbReference>
<dbReference type="Gene3D" id="2.60.40.10">
    <property type="entry name" value="Immunoglobulins"/>
    <property type="match status" value="1"/>
</dbReference>
<accession>E8MC03</accession>
<keyword evidence="3" id="KW-0804">Transcription</keyword>
<evidence type="ECO:0000256" key="5">
    <source>
        <dbReference type="SAM" id="SignalP"/>
    </source>
</evidence>
<comment type="caution">
    <text evidence="7">The sequence shown here is derived from an EMBL/GenBank/DDBJ whole genome shotgun (WGS) entry which is preliminary data.</text>
</comment>
<organism evidence="7 8">
    <name type="scientific">Vibrio sinaloensis DSM 21326</name>
    <dbReference type="NCBI Taxonomy" id="945550"/>
    <lineage>
        <taxon>Bacteria</taxon>
        <taxon>Pseudomonadati</taxon>
        <taxon>Pseudomonadota</taxon>
        <taxon>Gammaproteobacteria</taxon>
        <taxon>Vibrionales</taxon>
        <taxon>Vibrionaceae</taxon>
        <taxon>Vibrio</taxon>
        <taxon>Vibrio oreintalis group</taxon>
    </lineage>
</organism>
<evidence type="ECO:0000256" key="2">
    <source>
        <dbReference type="ARBA" id="ARBA00023125"/>
    </source>
</evidence>
<dbReference type="InterPro" id="IPR015943">
    <property type="entry name" value="WD40/YVTN_repeat-like_dom_sf"/>
</dbReference>
<dbReference type="SUPFAM" id="SSF46689">
    <property type="entry name" value="Homeodomain-like"/>
    <property type="match status" value="1"/>
</dbReference>
<dbReference type="InterPro" id="IPR013783">
    <property type="entry name" value="Ig-like_fold"/>
</dbReference>
<evidence type="ECO:0000313" key="8">
    <source>
        <dbReference type="Proteomes" id="UP000006228"/>
    </source>
</evidence>
<keyword evidence="4" id="KW-0472">Membrane</keyword>
<dbReference type="GO" id="GO:0003700">
    <property type="term" value="F:DNA-binding transcription factor activity"/>
    <property type="evidence" value="ECO:0007669"/>
    <property type="project" value="InterPro"/>
</dbReference>
<evidence type="ECO:0000256" key="3">
    <source>
        <dbReference type="ARBA" id="ARBA00023163"/>
    </source>
</evidence>
<dbReference type="eggNOG" id="COG3292">
    <property type="taxonomic scope" value="Bacteria"/>
</dbReference>
<dbReference type="eggNOG" id="COG2207">
    <property type="taxonomic scope" value="Bacteria"/>
</dbReference>
<dbReference type="Proteomes" id="UP000006228">
    <property type="component" value="Unassembled WGS sequence"/>
</dbReference>
<dbReference type="InterPro" id="IPR018062">
    <property type="entry name" value="HTH_AraC-typ_CS"/>
</dbReference>
<dbReference type="Gene3D" id="1.10.10.60">
    <property type="entry name" value="Homeodomain-like"/>
    <property type="match status" value="1"/>
</dbReference>
<evidence type="ECO:0000313" key="7">
    <source>
        <dbReference type="EMBL" id="EGA68485.1"/>
    </source>
</evidence>
<reference evidence="7 8" key="1">
    <citation type="journal article" date="2012" name="Int. J. Syst. Evol. Microbiol.">
        <title>Vibrio caribbeanicus sp. nov., isolated from the marine sponge Scleritoderma cyanea.</title>
        <authorList>
            <person name="Hoffmann M."/>
            <person name="Monday S.R."/>
            <person name="Allard M.W."/>
            <person name="Strain E.A."/>
            <person name="Whittaker P."/>
            <person name="Naum M."/>
            <person name="McCarthy P.J."/>
            <person name="Lopez J.V."/>
            <person name="Fischer M."/>
            <person name="Brown E.W."/>
        </authorList>
    </citation>
    <scope>NUCLEOTIDE SEQUENCE [LARGE SCALE GENOMIC DNA]</scope>
    <source>
        <strain evidence="8">DSMZ 21326</strain>
    </source>
</reference>
<evidence type="ECO:0000256" key="1">
    <source>
        <dbReference type="ARBA" id="ARBA00023015"/>
    </source>
</evidence>
<dbReference type="InterPro" id="IPR018060">
    <property type="entry name" value="HTH_AraC"/>
</dbReference>
<name>E8MC03_PHOS4</name>
<feature type="transmembrane region" description="Helical" evidence="4">
    <location>
        <begin position="726"/>
        <end position="750"/>
    </location>
</feature>
<keyword evidence="4" id="KW-1133">Transmembrane helix</keyword>
<dbReference type="Gene3D" id="2.130.10.10">
    <property type="entry name" value="YVTN repeat-like/Quinoprotein amine dehydrogenase"/>
    <property type="match status" value="2"/>
</dbReference>
<dbReference type="PANTHER" id="PTHR43280:SF28">
    <property type="entry name" value="HTH-TYPE TRANSCRIPTIONAL ACTIVATOR RHAS"/>
    <property type="match status" value="1"/>
</dbReference>
<keyword evidence="4" id="KW-0812">Transmembrane</keyword>
<dbReference type="SMART" id="SM00342">
    <property type="entry name" value="HTH_ARAC"/>
    <property type="match status" value="1"/>
</dbReference>
<dbReference type="InterPro" id="IPR009057">
    <property type="entry name" value="Homeodomain-like_sf"/>
</dbReference>
<keyword evidence="1" id="KW-0805">Transcription regulation</keyword>
<gene>
    <name evidence="7" type="ORF">VISI1226_23207</name>
</gene>
<dbReference type="PRINTS" id="PR00032">
    <property type="entry name" value="HTHARAC"/>
</dbReference>
<feature type="signal peptide" evidence="5">
    <location>
        <begin position="1"/>
        <end position="19"/>
    </location>
</feature>
<feature type="chain" id="PRO_5003224993" evidence="5">
    <location>
        <begin position="20"/>
        <end position="1108"/>
    </location>
</feature>
<dbReference type="PANTHER" id="PTHR43280">
    <property type="entry name" value="ARAC-FAMILY TRANSCRIPTIONAL REGULATOR"/>
    <property type="match status" value="1"/>
</dbReference>
<keyword evidence="2" id="KW-0238">DNA-binding</keyword>
<dbReference type="PROSITE" id="PS00041">
    <property type="entry name" value="HTH_ARAC_FAMILY_1"/>
    <property type="match status" value="1"/>
</dbReference>
<dbReference type="EMBL" id="AEVT01000106">
    <property type="protein sequence ID" value="EGA68485.1"/>
    <property type="molecule type" value="Genomic_DNA"/>
</dbReference>
<keyword evidence="5" id="KW-0732">Signal</keyword>
<evidence type="ECO:0000259" key="6">
    <source>
        <dbReference type="PROSITE" id="PS01124"/>
    </source>
</evidence>
<sequence>MTRAFWIIIFFNFAFALKAAEPTPTVFYPLPTQAQGKVFAAKQLFLADGGGIWFQDVRNQILFFDGQDIIPGSGSAIEHDVDQVAFIDNAFWSFFHNEIYRTEPNKERELIFSLQPGIEIQRIGASKRFIWLSDDTSFYTYDVDTGDFNTYSLLSLYQYSQTSNIQINDAKYIFSKWVVATNAGVYLSDGSRFDHIASSGQHYVEKLYFSDKRRELVIGSLNGALIFNIEDPSKAVKEIEGSHVLSITETSQEYWIGTEKGLIVYSFLTGETQRLTSSGSNDSIVQHGKIYALLNDHVGGIWIATDRGVRYFSQFSHNFERYPERLMSTGINRNIAHYLRRMENSEGYWMLSDVGLYQVSLTKVSSKQLIYRGKVHDLVEINGVLWLATDEGIKCIDAVTGEMIDDSELPLYLKSSPIRYIELDDNNQLWGASDKQLWSYQLTTGQLTQYGAEWMIRKYLPAQLTEMTVTSHGYLVLGTEHGVYVMRDGQVNFIGESIPYGLVTNIVQVSDKNLWVAGRYGLYQFDLNTGHVEPIGLLDGHITPKCLIANQDGVWLTSSAGLSRYARDGQLVRHYGEPFGLISNEFAPGLCSYGSDSQRTLILGTYTGLVKVNTHQLVVSRLPDVKVIIGQVKVNQTLRSLGEASKHQLELGYGESISFQFGVLPQVNKVHLEYRLNQEEWQLLDGSTLNIDHLMPGHYQLDVRAVLNKNQRGQSNQFDFYVAKPWFLTNYALIGYFIVVSALLAGIVYWRSRIMTRVNRQLKAQVALKTNQLRHQSRILLSNNQQLRKQLQIRRLIMDQSIESMKERLNNQAAEQLLSNSSQYKKVLDYLMQELDLLLHVRTTNGEAKPVYNLDLILHSVLNGWEEELVKLGIQVEFTSNEESESYVCLSNFNLDELLNSVMDSITKRCYRNQSVLMTVRREEQWITLAIVDQGDSLESYNQSVALQTIQNLVAQSGGNMTTHSSPDRNLLELTWQGSDSFNEESVILASPQEEHLDSSNEDPWLNKVRNLVDERFADPDFGTSAAAKLLFVSERSLQRRLKSSIEKTFTEYLTEVRLDNACRRLLAGEKVSDVAFECGFNDPSYFSQRFKHRFGVPPTQFVEQKEH</sequence>
<feature type="domain" description="HTH araC/xylS-type" evidence="6">
    <location>
        <begin position="1007"/>
        <end position="1105"/>
    </location>
</feature>
<protein>
    <submittedName>
        <fullName evidence="7">AraC/XylS family transcriptional regulator</fullName>
    </submittedName>
</protein>
<dbReference type="PROSITE" id="PS01124">
    <property type="entry name" value="HTH_ARAC_FAMILY_2"/>
    <property type="match status" value="1"/>
</dbReference>